<keyword evidence="4" id="KW-1185">Reference proteome</keyword>
<dbReference type="AlphaFoldDB" id="A0A9X2K197"/>
<evidence type="ECO:0000313" key="3">
    <source>
        <dbReference type="EMBL" id="MCP2353291.1"/>
    </source>
</evidence>
<dbReference type="InterPro" id="IPR038717">
    <property type="entry name" value="Tc1-like_DDE_dom"/>
</dbReference>
<dbReference type="EMBL" id="JAMZEB010000001">
    <property type="protein sequence ID" value="MCP2353291.1"/>
    <property type="molecule type" value="Genomic_DNA"/>
</dbReference>
<dbReference type="Gene3D" id="3.30.420.10">
    <property type="entry name" value="Ribonuclease H-like superfamily/Ribonuclease H"/>
    <property type="match status" value="1"/>
</dbReference>
<organism evidence="3 4">
    <name type="scientific">Nonomuraea thailandensis</name>
    <dbReference type="NCBI Taxonomy" id="1188745"/>
    <lineage>
        <taxon>Bacteria</taxon>
        <taxon>Bacillati</taxon>
        <taxon>Actinomycetota</taxon>
        <taxon>Actinomycetes</taxon>
        <taxon>Streptosporangiales</taxon>
        <taxon>Streptosporangiaceae</taxon>
        <taxon>Nonomuraea</taxon>
    </lineage>
</organism>
<comment type="caution">
    <text evidence="3">The sequence shown here is derived from an EMBL/GenBank/DDBJ whole genome shotgun (WGS) entry which is preliminary data.</text>
</comment>
<protein>
    <submittedName>
        <fullName evidence="3">Transposase</fullName>
    </submittedName>
</protein>
<dbReference type="EMBL" id="JAMZEB010000001">
    <property type="protein sequence ID" value="MCP2353285.1"/>
    <property type="molecule type" value="Genomic_DNA"/>
</dbReference>
<name>A0A9X2K197_9ACTN</name>
<evidence type="ECO:0000259" key="1">
    <source>
        <dbReference type="Pfam" id="PF13358"/>
    </source>
</evidence>
<accession>A0A9X2K197</accession>
<dbReference type="Pfam" id="PF13358">
    <property type="entry name" value="DDE_3"/>
    <property type="match status" value="1"/>
</dbReference>
<evidence type="ECO:0000313" key="2">
    <source>
        <dbReference type="EMBL" id="MCP2353285.1"/>
    </source>
</evidence>
<dbReference type="Proteomes" id="UP001139648">
    <property type="component" value="Unassembled WGS sequence"/>
</dbReference>
<dbReference type="GO" id="GO:0003676">
    <property type="term" value="F:nucleic acid binding"/>
    <property type="evidence" value="ECO:0007669"/>
    <property type="project" value="InterPro"/>
</dbReference>
<sequence>MAGLICLKAGHRTRLIYRMLLYRGRRGEQKGFREVDYARLLDAAHQQLGGPIVLVWDNLTAHRDALMRSLIDSRPWLTVFYLPSYAPELNPTEGVWSHLKRSLGNLAPATLDQLGALIRTRLKRMQYRSSLLDAFVTHTGLTLTNGRQ</sequence>
<proteinExistence type="predicted"/>
<gene>
    <name evidence="2" type="ORF">HD597_000305</name>
    <name evidence="3" type="ORF">HD597_000311</name>
</gene>
<evidence type="ECO:0000313" key="4">
    <source>
        <dbReference type="Proteomes" id="UP001139648"/>
    </source>
</evidence>
<reference evidence="3" key="1">
    <citation type="submission" date="2022-06" db="EMBL/GenBank/DDBJ databases">
        <title>Sequencing the genomes of 1000 actinobacteria strains.</title>
        <authorList>
            <person name="Klenk H.-P."/>
        </authorList>
    </citation>
    <scope>NUCLEOTIDE SEQUENCE</scope>
    <source>
        <strain evidence="3">DSM 46694</strain>
    </source>
</reference>
<dbReference type="InterPro" id="IPR036397">
    <property type="entry name" value="RNaseH_sf"/>
</dbReference>
<feature type="domain" description="Tc1-like transposase DDE" evidence="1">
    <location>
        <begin position="36"/>
        <end position="110"/>
    </location>
</feature>